<evidence type="ECO:0000259" key="10">
    <source>
        <dbReference type="PROSITE" id="PS50885"/>
    </source>
</evidence>
<dbReference type="RefSeq" id="WP_089742502.1">
    <property type="nucleotide sequence ID" value="NZ_FOGL01000016.1"/>
</dbReference>
<dbReference type="Gene3D" id="1.10.8.500">
    <property type="entry name" value="HAMP domain in histidine kinase"/>
    <property type="match status" value="1"/>
</dbReference>
<dbReference type="PROSITE" id="PS50111">
    <property type="entry name" value="CHEMOTAXIS_TRANSDUC_2"/>
    <property type="match status" value="1"/>
</dbReference>
<keyword evidence="2" id="KW-1003">Cell membrane</keyword>
<dbReference type="STRING" id="531814.SAMN04487944_11650"/>
<dbReference type="Pfam" id="PF00672">
    <property type="entry name" value="HAMP"/>
    <property type="match status" value="1"/>
</dbReference>
<comment type="subcellular location">
    <subcellularLocation>
        <location evidence="1">Cell membrane</location>
    </subcellularLocation>
</comment>
<feature type="domain" description="Methyl-accepting transducer" evidence="9">
    <location>
        <begin position="395"/>
        <end position="666"/>
    </location>
</feature>
<keyword evidence="7" id="KW-0175">Coiled coil</keyword>
<protein>
    <submittedName>
        <fullName evidence="11">Methyl-accepting chemotaxis sensory transducer with Cache sensor</fullName>
    </submittedName>
</protein>
<dbReference type="GO" id="GO:0007165">
    <property type="term" value="P:signal transduction"/>
    <property type="evidence" value="ECO:0007669"/>
    <property type="project" value="UniProtKB-KW"/>
</dbReference>
<evidence type="ECO:0000256" key="5">
    <source>
        <dbReference type="ARBA" id="ARBA00029447"/>
    </source>
</evidence>
<name>A0A1H9U6F9_9BACI</name>
<feature type="transmembrane region" description="Helical" evidence="8">
    <location>
        <begin position="9"/>
        <end position="32"/>
    </location>
</feature>
<keyword evidence="3 8" id="KW-0472">Membrane</keyword>
<reference evidence="11 12" key="1">
    <citation type="submission" date="2016-10" db="EMBL/GenBank/DDBJ databases">
        <authorList>
            <person name="de Groot N.N."/>
        </authorList>
    </citation>
    <scope>NUCLEOTIDE SEQUENCE [LARGE SCALE GENOMIC DNA]</scope>
    <source>
        <strain evidence="11 12">CGMCC 1.7727</strain>
    </source>
</reference>
<dbReference type="CDD" id="cd11386">
    <property type="entry name" value="MCP_signal"/>
    <property type="match status" value="1"/>
</dbReference>
<dbReference type="SUPFAM" id="SSF58104">
    <property type="entry name" value="Methyl-accepting chemotaxis protein (MCP) signaling domain"/>
    <property type="match status" value="1"/>
</dbReference>
<dbReference type="InterPro" id="IPR029151">
    <property type="entry name" value="Sensor-like_sf"/>
</dbReference>
<feature type="transmembrane region" description="Helical" evidence="8">
    <location>
        <begin position="300"/>
        <end position="322"/>
    </location>
</feature>
<dbReference type="EMBL" id="FOGL01000016">
    <property type="protein sequence ID" value="SES05055.1"/>
    <property type="molecule type" value="Genomic_DNA"/>
</dbReference>
<feature type="coiled-coil region" evidence="7">
    <location>
        <begin position="466"/>
        <end position="493"/>
    </location>
</feature>
<dbReference type="Proteomes" id="UP000199687">
    <property type="component" value="Unassembled WGS sequence"/>
</dbReference>
<dbReference type="GO" id="GO:0005886">
    <property type="term" value="C:plasma membrane"/>
    <property type="evidence" value="ECO:0007669"/>
    <property type="project" value="UniProtKB-SubCell"/>
</dbReference>
<dbReference type="Pfam" id="PF00015">
    <property type="entry name" value="MCPsignal"/>
    <property type="match status" value="1"/>
</dbReference>
<dbReference type="AlphaFoldDB" id="A0A1H9U6F9"/>
<evidence type="ECO:0000259" key="9">
    <source>
        <dbReference type="PROSITE" id="PS50111"/>
    </source>
</evidence>
<evidence type="ECO:0000313" key="11">
    <source>
        <dbReference type="EMBL" id="SES05055.1"/>
    </source>
</evidence>
<sequence length="681" mass="76036">MKKFNDLSIFWKIMVLVPFIALFLTILTFLSYQNASAELNKAINEQMDAKLSQTTEQITKELTTHEQNLLTTKAMLQSQDSNMTREQFESYFKGLLPINEASYGIGVWYEPYGHNEDEEYFGPYVYKDGDNLVYTDEYEEPSYDYPSIDWYISGLEAESPIWTTPYYDDTLDQTFITTALAFYDNSNQKQGVITSDYVLDSIQSIISAIQVEETGYAVLIDENGNLLSYPEKEEVLNTKLAEVMNEQESVTSLLENDKGNMLSEVNGKKYEIHYQALPNVGWKVLLFAPTDELYASLPHLLQQLIIISVVLIILIVLIVFFIGRSLSKSTKELNGHLEILATGDLTNRSNSVSKDEIGQMSRYLNNSVQSLQNMLKSIEDNISHVASTSEQLSASSEEINSSVDEVANSIQEVADNATSQHDISSKLSASSANMHHRLEKMAKSFESMNKDADDTTHIAEDGSKIVKEVVDTIRELEQQIRASSQKIYELDKKSDKIGEMAKLITDITEQTNLLALNAAIEAARAGESGKGFSVVAEEVRKLAEQTGQASKEINDMTNDIQQVVSQSVTMMEQSQHIATEGIQSVETSGKSFESITASIYSLSSKMNELTNDMTTNLSEMKSVHDLSAEVQDYSSNTSNHAVNVSATTEEQVSMMAEIARAAESLSVMAQELQEEMAKFKI</sequence>
<evidence type="ECO:0000256" key="7">
    <source>
        <dbReference type="SAM" id="Coils"/>
    </source>
</evidence>
<dbReference type="Gene3D" id="1.10.287.950">
    <property type="entry name" value="Methyl-accepting chemotaxis protein"/>
    <property type="match status" value="1"/>
</dbReference>
<accession>A0A1H9U6F9</accession>
<evidence type="ECO:0000256" key="8">
    <source>
        <dbReference type="SAM" id="Phobius"/>
    </source>
</evidence>
<evidence type="ECO:0000256" key="6">
    <source>
        <dbReference type="PROSITE-ProRule" id="PRU00284"/>
    </source>
</evidence>
<dbReference type="CDD" id="cd12913">
    <property type="entry name" value="PDC1_MCP_like"/>
    <property type="match status" value="1"/>
</dbReference>
<organism evidence="11 12">
    <name type="scientific">Gracilibacillus ureilyticus</name>
    <dbReference type="NCBI Taxonomy" id="531814"/>
    <lineage>
        <taxon>Bacteria</taxon>
        <taxon>Bacillati</taxon>
        <taxon>Bacillota</taxon>
        <taxon>Bacilli</taxon>
        <taxon>Bacillales</taxon>
        <taxon>Bacillaceae</taxon>
        <taxon>Gracilibacillus</taxon>
    </lineage>
</organism>
<evidence type="ECO:0000256" key="1">
    <source>
        <dbReference type="ARBA" id="ARBA00004236"/>
    </source>
</evidence>
<dbReference type="CDD" id="cd12912">
    <property type="entry name" value="PDC2_MCP_like"/>
    <property type="match status" value="1"/>
</dbReference>
<comment type="similarity">
    <text evidence="5">Belongs to the methyl-accepting chemotaxis (MCP) protein family.</text>
</comment>
<proteinExistence type="inferred from homology"/>
<evidence type="ECO:0000256" key="3">
    <source>
        <dbReference type="ARBA" id="ARBA00023136"/>
    </source>
</evidence>
<dbReference type="OrthoDB" id="9760371at2"/>
<dbReference type="Pfam" id="PF22673">
    <property type="entry name" value="MCP-like_PDC_1"/>
    <property type="match status" value="1"/>
</dbReference>
<dbReference type="SMART" id="SM00283">
    <property type="entry name" value="MA"/>
    <property type="match status" value="1"/>
</dbReference>
<dbReference type="PANTHER" id="PTHR32089:SF112">
    <property type="entry name" value="LYSOZYME-LIKE PROTEIN-RELATED"/>
    <property type="match status" value="1"/>
</dbReference>
<dbReference type="SUPFAM" id="SSF103190">
    <property type="entry name" value="Sensory domain-like"/>
    <property type="match status" value="1"/>
</dbReference>
<keyword evidence="8" id="KW-0812">Transmembrane</keyword>
<keyword evidence="8" id="KW-1133">Transmembrane helix</keyword>
<keyword evidence="12" id="KW-1185">Reference proteome</keyword>
<dbReference type="CDD" id="cd06225">
    <property type="entry name" value="HAMP"/>
    <property type="match status" value="1"/>
</dbReference>
<gene>
    <name evidence="11" type="ORF">SAMN04487944_11650</name>
</gene>
<dbReference type="Gene3D" id="3.30.450.20">
    <property type="entry name" value="PAS domain"/>
    <property type="match status" value="2"/>
</dbReference>
<keyword evidence="4 6" id="KW-0807">Transducer</keyword>
<dbReference type="PROSITE" id="PS50885">
    <property type="entry name" value="HAMP"/>
    <property type="match status" value="1"/>
</dbReference>
<evidence type="ECO:0000256" key="4">
    <source>
        <dbReference type="ARBA" id="ARBA00023224"/>
    </source>
</evidence>
<feature type="domain" description="HAMP" evidence="10">
    <location>
        <begin position="324"/>
        <end position="376"/>
    </location>
</feature>
<dbReference type="PANTHER" id="PTHR32089">
    <property type="entry name" value="METHYL-ACCEPTING CHEMOTAXIS PROTEIN MCPB"/>
    <property type="match status" value="1"/>
</dbReference>
<dbReference type="SMART" id="SM00304">
    <property type="entry name" value="HAMP"/>
    <property type="match status" value="2"/>
</dbReference>
<evidence type="ECO:0000313" key="12">
    <source>
        <dbReference type="Proteomes" id="UP000199687"/>
    </source>
</evidence>
<dbReference type="InterPro" id="IPR004089">
    <property type="entry name" value="MCPsignal_dom"/>
</dbReference>
<dbReference type="InterPro" id="IPR003660">
    <property type="entry name" value="HAMP_dom"/>
</dbReference>
<evidence type="ECO:0000256" key="2">
    <source>
        <dbReference type="ARBA" id="ARBA00022475"/>
    </source>
</evidence>